<proteinExistence type="predicted"/>
<evidence type="ECO:0000313" key="2">
    <source>
        <dbReference type="Proteomes" id="UP000286415"/>
    </source>
</evidence>
<organism evidence="1 2">
    <name type="scientific">Clonorchis sinensis</name>
    <name type="common">Chinese liver fluke</name>
    <dbReference type="NCBI Taxonomy" id="79923"/>
    <lineage>
        <taxon>Eukaryota</taxon>
        <taxon>Metazoa</taxon>
        <taxon>Spiralia</taxon>
        <taxon>Lophotrochozoa</taxon>
        <taxon>Platyhelminthes</taxon>
        <taxon>Trematoda</taxon>
        <taxon>Digenea</taxon>
        <taxon>Opisthorchiida</taxon>
        <taxon>Opisthorchiata</taxon>
        <taxon>Opisthorchiidae</taxon>
        <taxon>Clonorchis</taxon>
    </lineage>
</organism>
<accession>A0A3R7ERR1</accession>
<dbReference type="InParanoid" id="A0A3R7ERR1"/>
<reference evidence="1 2" key="2">
    <citation type="journal article" date="2021" name="Genomics">
        <title>High-quality reference genome for Clonorchis sinensis.</title>
        <authorList>
            <person name="Young N.D."/>
            <person name="Stroehlein A.J."/>
            <person name="Kinkar L."/>
            <person name="Wang T."/>
            <person name="Sohn W.M."/>
            <person name="Chang B.C.H."/>
            <person name="Kaur P."/>
            <person name="Weisz D."/>
            <person name="Dudchenko O."/>
            <person name="Aiden E.L."/>
            <person name="Korhonen P.K."/>
            <person name="Gasser R.B."/>
        </authorList>
    </citation>
    <scope>NUCLEOTIDE SEQUENCE [LARGE SCALE GENOMIC DNA]</scope>
    <source>
        <strain evidence="1">Cs-k2</strain>
    </source>
</reference>
<protein>
    <submittedName>
        <fullName evidence="1">Uncharacterized protein</fullName>
    </submittedName>
</protein>
<reference evidence="1 2" key="1">
    <citation type="journal article" date="2018" name="Biotechnol. Adv.">
        <title>Improved genomic resources and new bioinformatic workflow for the carcinogenic parasite Clonorchis sinensis: Biotechnological implications.</title>
        <authorList>
            <person name="Wang D."/>
            <person name="Korhonen P.K."/>
            <person name="Gasser R.B."/>
            <person name="Young N.D."/>
        </authorList>
    </citation>
    <scope>NUCLEOTIDE SEQUENCE [LARGE SCALE GENOMIC DNA]</scope>
    <source>
        <strain evidence="1">Cs-k2</strain>
    </source>
</reference>
<comment type="caution">
    <text evidence="1">The sequence shown here is derived from an EMBL/GenBank/DDBJ whole genome shotgun (WGS) entry which is preliminary data.</text>
</comment>
<gene>
    <name evidence="1" type="ORF">CSKR_105585</name>
</gene>
<name>A0A3R7ERR1_CLOSI</name>
<dbReference type="EMBL" id="NIRI02000042">
    <property type="protein sequence ID" value="KAG5451069.1"/>
    <property type="molecule type" value="Genomic_DNA"/>
</dbReference>
<sequence length="117" mass="13002">MTRTKASGETWVKALTLCINPPNIDPLISIATVGDPTRWVAPSFSIGWYSVGSHFVNWWNLAFVECMRFTPATGAFLQSQSRDIEGKSEEPSQGTYYLTDGEAKEGLFYSPQPNGYD</sequence>
<dbReference type="Proteomes" id="UP000286415">
    <property type="component" value="Unassembled WGS sequence"/>
</dbReference>
<evidence type="ECO:0000313" key="1">
    <source>
        <dbReference type="EMBL" id="KAG5451069.1"/>
    </source>
</evidence>
<dbReference type="AlphaFoldDB" id="A0A3R7ERR1"/>
<keyword evidence="2" id="KW-1185">Reference proteome</keyword>